<dbReference type="RefSeq" id="WP_345148612.1">
    <property type="nucleotide sequence ID" value="NZ_BAABEO010000008.1"/>
</dbReference>
<proteinExistence type="predicted"/>
<evidence type="ECO:0000259" key="1">
    <source>
        <dbReference type="Pfam" id="PF04069"/>
    </source>
</evidence>
<organism evidence="2 3">
    <name type="scientific">Arthrobacter ginkgonis</name>
    <dbReference type="NCBI Taxonomy" id="1630594"/>
    <lineage>
        <taxon>Bacteria</taxon>
        <taxon>Bacillati</taxon>
        <taxon>Actinomycetota</taxon>
        <taxon>Actinomycetes</taxon>
        <taxon>Micrococcales</taxon>
        <taxon>Micrococcaceae</taxon>
        <taxon>Arthrobacter</taxon>
    </lineage>
</organism>
<evidence type="ECO:0000313" key="3">
    <source>
        <dbReference type="Proteomes" id="UP001500752"/>
    </source>
</evidence>
<dbReference type="InterPro" id="IPR007210">
    <property type="entry name" value="ABC_Gly_betaine_transp_sub-bd"/>
</dbReference>
<comment type="caution">
    <text evidence="2">The sequence shown here is derived from an EMBL/GenBank/DDBJ whole genome shotgun (WGS) entry which is preliminary data.</text>
</comment>
<dbReference type="EMBL" id="BAABEO010000008">
    <property type="protein sequence ID" value="GAA3671861.1"/>
    <property type="molecule type" value="Genomic_DNA"/>
</dbReference>
<dbReference type="Gene3D" id="3.40.190.10">
    <property type="entry name" value="Periplasmic binding protein-like II"/>
    <property type="match status" value="1"/>
</dbReference>
<keyword evidence="3" id="KW-1185">Reference proteome</keyword>
<gene>
    <name evidence="2" type="ORF">GCM10023081_07730</name>
</gene>
<dbReference type="SUPFAM" id="SSF53850">
    <property type="entry name" value="Periplasmic binding protein-like II"/>
    <property type="match status" value="1"/>
</dbReference>
<reference evidence="3" key="1">
    <citation type="journal article" date="2019" name="Int. J. Syst. Evol. Microbiol.">
        <title>The Global Catalogue of Microorganisms (GCM) 10K type strain sequencing project: providing services to taxonomists for standard genome sequencing and annotation.</title>
        <authorList>
            <consortium name="The Broad Institute Genomics Platform"/>
            <consortium name="The Broad Institute Genome Sequencing Center for Infectious Disease"/>
            <person name="Wu L."/>
            <person name="Ma J."/>
        </authorList>
    </citation>
    <scope>NUCLEOTIDE SEQUENCE [LARGE SCALE GENOMIC DNA]</scope>
    <source>
        <strain evidence="3">JCM 30742</strain>
    </source>
</reference>
<accession>A0ABP7BZN7</accession>
<protein>
    <submittedName>
        <fullName evidence="2">ABC transporter substrate-binding protein</fullName>
    </submittedName>
</protein>
<dbReference type="Proteomes" id="UP001500752">
    <property type="component" value="Unassembled WGS sequence"/>
</dbReference>
<dbReference type="CDD" id="cd13606">
    <property type="entry name" value="PBP2_ProX_like"/>
    <property type="match status" value="1"/>
</dbReference>
<dbReference type="Pfam" id="PF04069">
    <property type="entry name" value="OpuAC"/>
    <property type="match status" value="1"/>
</dbReference>
<dbReference type="Gene3D" id="3.40.190.120">
    <property type="entry name" value="Osmoprotection protein (prox), domain 2"/>
    <property type="match status" value="1"/>
</dbReference>
<name>A0ABP7BZN7_9MICC</name>
<sequence length="325" mass="32565">MTPHSRTSHARTARHPAAARVPALAGPAVLLAAVMALAGCSGPAPFVPDSPVVSNPTTEKRLLVTSADTDEGRAVAEIYAGALNAAGIEATVTDATAEAGLAHAVSSGFADVAPGRTGALLRDLDATSTATTADSVLQALRQALPEDLALLTPAAADSHSALVATAATAEQYDARNLSDLAPSCGKLTLGAPAGFRTSAQGLPGLEAGYECVPGTFVALADDGGEAVQALIAGSVDVVELPATRPAIVDQGLVALEDPKTVFAAQQVVPVVNAKVVGQDAVEVLNRVSAELGSDDLTDLDRAVSGDARLTPAEAASDWLKGNGFA</sequence>
<feature type="domain" description="ABC-type glycine betaine transport system substrate-binding" evidence="1">
    <location>
        <begin position="63"/>
        <end position="320"/>
    </location>
</feature>
<evidence type="ECO:0000313" key="2">
    <source>
        <dbReference type="EMBL" id="GAA3671861.1"/>
    </source>
</evidence>